<evidence type="ECO:0000313" key="5">
    <source>
        <dbReference type="EMBL" id="QOJ66771.1"/>
    </source>
</evidence>
<keyword evidence="1" id="KW-0175">Coiled coil</keyword>
<dbReference type="AlphaFoldDB" id="A0A7L9E7H5"/>
<geneLocation type="plasmid" evidence="4">
    <name>pPUV-3</name>
</geneLocation>
<sequence length="161" mass="19100">MNISMKKYKDQGKGYRQMGRRRRPKSFSAWLLSVAGVLLISWLSYQYRIHRLEQITNDQLERIERLQPKPERHIQLTPEQMAVQQAEARRQAELDRKQREAQRLAALEEQRKEEAWKKYFTPTTRCQTPGSQQMVKVCEANESKLRARFEAGWSANEGKHL</sequence>
<keyword evidence="4" id="KW-0614">Plasmid</keyword>
<reference evidence="4" key="1">
    <citation type="journal article" date="2021" name="Antimicrob. Agents Chemother.">
        <title>Epidemic territorial spread of IncP-2-type VIM-2 carbapenemase-encoding megaplasmids in nosocomial Pseudomonas aeruginosa populations.</title>
        <authorList>
            <person name="Urbanowicz P."/>
            <person name="Bitar I."/>
            <person name="Izdebski R."/>
            <person name="Baraniak A."/>
            <person name="Literacka E."/>
            <person name="Hrabak J."/>
            <person name="Gniadkowski M."/>
        </authorList>
    </citation>
    <scope>NUCLEOTIDE SEQUENCE</scope>
    <source>
        <strain evidence="3">NMI259/06</strain>
        <strain evidence="5">NMI3364/08</strain>
        <strain evidence="4">NMI981/06</strain>
        <plasmid evidence="3">pPUV-2</plasmid>
        <plasmid evidence="4">pPUV-3</plasmid>
        <plasmid evidence="5">pPUV-9</plasmid>
    </source>
</reference>
<dbReference type="EMBL" id="MT732187">
    <property type="protein sequence ID" value="QOJ66771.1"/>
    <property type="molecule type" value="Genomic_DNA"/>
</dbReference>
<evidence type="ECO:0000313" key="3">
    <source>
        <dbReference type="EMBL" id="QOJ62939.1"/>
    </source>
</evidence>
<accession>A0A7L9E7H5</accession>
<dbReference type="EMBL" id="MT732181">
    <property type="protein sequence ID" value="QOJ63492.1"/>
    <property type="molecule type" value="Genomic_DNA"/>
</dbReference>
<evidence type="ECO:0000313" key="4">
    <source>
        <dbReference type="EMBL" id="QOJ63492.1"/>
    </source>
</evidence>
<organism evidence="4">
    <name type="scientific">Pseudomonas aeruginosa</name>
    <dbReference type="NCBI Taxonomy" id="287"/>
    <lineage>
        <taxon>Bacteria</taxon>
        <taxon>Pseudomonadati</taxon>
        <taxon>Pseudomonadota</taxon>
        <taxon>Gammaproteobacteria</taxon>
        <taxon>Pseudomonadales</taxon>
        <taxon>Pseudomonadaceae</taxon>
        <taxon>Pseudomonas</taxon>
    </lineage>
</organism>
<feature type="coiled-coil region" evidence="1">
    <location>
        <begin position="83"/>
        <end position="114"/>
    </location>
</feature>
<geneLocation type="plasmid" evidence="3">
    <name>pPUV-2</name>
</geneLocation>
<geneLocation type="plasmid" evidence="5">
    <name>pPUV-9</name>
</geneLocation>
<evidence type="ECO:0000256" key="1">
    <source>
        <dbReference type="SAM" id="Coils"/>
    </source>
</evidence>
<evidence type="ECO:0000256" key="2">
    <source>
        <dbReference type="SAM" id="MobiDB-lite"/>
    </source>
</evidence>
<dbReference type="EMBL" id="MT732180">
    <property type="protein sequence ID" value="QOJ62939.1"/>
    <property type="molecule type" value="Genomic_DNA"/>
</dbReference>
<proteinExistence type="predicted"/>
<feature type="region of interest" description="Disordered" evidence="2">
    <location>
        <begin position="1"/>
        <end position="20"/>
    </location>
</feature>
<protein>
    <submittedName>
        <fullName evidence="4">Uncharacterized protein</fullName>
    </submittedName>
</protein>
<name>A0A7L9E7H5_PSEAI</name>